<evidence type="ECO:0000256" key="2">
    <source>
        <dbReference type="SAM" id="Phobius"/>
    </source>
</evidence>
<keyword evidence="2" id="KW-1133">Transmembrane helix</keyword>
<protein>
    <submittedName>
        <fullName evidence="3">Uncharacterized protein</fullName>
    </submittedName>
</protein>
<dbReference type="Proteomes" id="UP001153069">
    <property type="component" value="Unassembled WGS sequence"/>
</dbReference>
<evidence type="ECO:0000256" key="1">
    <source>
        <dbReference type="SAM" id="MobiDB-lite"/>
    </source>
</evidence>
<dbReference type="AlphaFoldDB" id="A0A9N8DXW3"/>
<keyword evidence="4" id="KW-1185">Reference proteome</keyword>
<accession>A0A9N8DXW3</accession>
<proteinExistence type="predicted"/>
<feature type="transmembrane region" description="Helical" evidence="2">
    <location>
        <begin position="92"/>
        <end position="111"/>
    </location>
</feature>
<dbReference type="OrthoDB" id="189651at2759"/>
<keyword evidence="2" id="KW-0472">Membrane</keyword>
<name>A0A9N8DXW3_9STRA</name>
<sequence length="584" mass="66155">MFASTDSQHVRERIASTASAIAISPSTDSASSTSQQQLSHRPRLPSSGGSSPKMSGQVPLLPPPKNSTKNNGTVCSSHLGMAARFLQRRSPVGLFAFVFLGALLVWLWPVITAGATKKDLQEIWKLVSTVRLSKEEEDKQLRVSIGSIKTSRRILIVGMVEKMEEFFNTDHDNLTLSSKTIEAIAGLCWAFNESNTHSTVDVRMLYKSKNVSQGDPESSLRQFLENYDCHTYFQSEDELWTKREGENKDQFLTQFKGFNRYKRLAMLRSEQRRQILEASKGHNGYDVVVNVDMDVVTLPPIVPLLDAMEGVADNRASAVGSVVCAIGIENWNIANGWFRNSLYYDTFATVLDDGTWGYTLYTLDAREQLKFSQTLFLKDILQRLENPRKQDQMFHMQSCFGGVALYDFDTWATPECDYDRDTINLKVEQANNQDAAEHRIFSSRWLGSSPRESPNDKLHQLQEFKGNTKGWTLDPKYFTSDGNACEHVVFQQCLYDANREKSTMNNKRQLNIGIQPDLIIEREAAVMNRWEDYGNVAMSALRAVAALTGFAMILFPLLRYLLFPKRNKSALIMDQIHTKTSHDD</sequence>
<organism evidence="3 4">
    <name type="scientific">Seminavis robusta</name>
    <dbReference type="NCBI Taxonomy" id="568900"/>
    <lineage>
        <taxon>Eukaryota</taxon>
        <taxon>Sar</taxon>
        <taxon>Stramenopiles</taxon>
        <taxon>Ochrophyta</taxon>
        <taxon>Bacillariophyta</taxon>
        <taxon>Bacillariophyceae</taxon>
        <taxon>Bacillariophycidae</taxon>
        <taxon>Naviculales</taxon>
        <taxon>Naviculaceae</taxon>
        <taxon>Seminavis</taxon>
    </lineage>
</organism>
<feature type="compositionally biased region" description="Low complexity" evidence="1">
    <location>
        <begin position="19"/>
        <end position="52"/>
    </location>
</feature>
<gene>
    <name evidence="3" type="ORF">SEMRO_438_G143100.2</name>
</gene>
<feature type="transmembrane region" description="Helical" evidence="2">
    <location>
        <begin position="543"/>
        <end position="563"/>
    </location>
</feature>
<keyword evidence="2" id="KW-0812">Transmembrane</keyword>
<evidence type="ECO:0000313" key="4">
    <source>
        <dbReference type="Proteomes" id="UP001153069"/>
    </source>
</evidence>
<reference evidence="3" key="1">
    <citation type="submission" date="2020-06" db="EMBL/GenBank/DDBJ databases">
        <authorList>
            <consortium name="Plant Systems Biology data submission"/>
        </authorList>
    </citation>
    <scope>NUCLEOTIDE SEQUENCE</scope>
    <source>
        <strain evidence="3">D6</strain>
    </source>
</reference>
<evidence type="ECO:0000313" key="3">
    <source>
        <dbReference type="EMBL" id="CAB9510489.1"/>
    </source>
</evidence>
<comment type="caution">
    <text evidence="3">The sequence shown here is derived from an EMBL/GenBank/DDBJ whole genome shotgun (WGS) entry which is preliminary data.</text>
</comment>
<feature type="region of interest" description="Disordered" evidence="1">
    <location>
        <begin position="19"/>
        <end position="73"/>
    </location>
</feature>
<dbReference type="EMBL" id="CAICTM010000437">
    <property type="protein sequence ID" value="CAB9510489.1"/>
    <property type="molecule type" value="Genomic_DNA"/>
</dbReference>